<dbReference type="InterPro" id="IPR012933">
    <property type="entry name" value="HicA_mRNA_interferase"/>
</dbReference>
<organism evidence="2 3">
    <name type="scientific">Rhizoctonia solani 123E</name>
    <dbReference type="NCBI Taxonomy" id="1423351"/>
    <lineage>
        <taxon>Eukaryota</taxon>
        <taxon>Fungi</taxon>
        <taxon>Dikarya</taxon>
        <taxon>Basidiomycota</taxon>
        <taxon>Agaricomycotina</taxon>
        <taxon>Agaricomycetes</taxon>
        <taxon>Cantharellales</taxon>
        <taxon>Ceratobasidiaceae</taxon>
        <taxon>Rhizoctonia</taxon>
    </lineage>
</organism>
<dbReference type="PANTHER" id="PTHR40788">
    <property type="entry name" value="CLR5 DOMAIN-CONTAINING PROTEIN-RELATED"/>
    <property type="match status" value="1"/>
</dbReference>
<feature type="region of interest" description="Disordered" evidence="1">
    <location>
        <begin position="750"/>
        <end position="769"/>
    </location>
</feature>
<feature type="region of interest" description="Disordered" evidence="1">
    <location>
        <begin position="847"/>
        <end position="880"/>
    </location>
</feature>
<gene>
    <name evidence="2" type="ORF">V565_080280</name>
</gene>
<evidence type="ECO:0000313" key="2">
    <source>
        <dbReference type="EMBL" id="KEP50425.1"/>
    </source>
</evidence>
<protein>
    <submittedName>
        <fullName evidence="2">YcfA-like protein</fullName>
    </submittedName>
</protein>
<feature type="region of interest" description="Disordered" evidence="1">
    <location>
        <begin position="443"/>
        <end position="737"/>
    </location>
</feature>
<feature type="compositionally biased region" description="Acidic residues" evidence="1">
    <location>
        <begin position="674"/>
        <end position="683"/>
    </location>
</feature>
<evidence type="ECO:0000256" key="1">
    <source>
        <dbReference type="SAM" id="MobiDB-lite"/>
    </source>
</evidence>
<reference evidence="2 3" key="1">
    <citation type="submission" date="2013-12" db="EMBL/GenBank/DDBJ databases">
        <authorList>
            <person name="Cubeta M."/>
            <person name="Pakala S."/>
            <person name="Fedorova N."/>
            <person name="Thomas E."/>
            <person name="Dean R."/>
            <person name="Jabaji S."/>
            <person name="Neate S."/>
            <person name="Toda T."/>
            <person name="Tavantzis S."/>
            <person name="Vilgalys R."/>
            <person name="Bharathan N."/>
            <person name="Pakala S."/>
            <person name="Losada L.S."/>
            <person name="Zafar N."/>
            <person name="Nierman W."/>
        </authorList>
    </citation>
    <scope>NUCLEOTIDE SEQUENCE [LARGE SCALE GENOMIC DNA]</scope>
    <source>
        <strain evidence="2 3">123E</strain>
    </source>
</reference>
<dbReference type="EMBL" id="AZST01000255">
    <property type="protein sequence ID" value="KEP50425.1"/>
    <property type="molecule type" value="Genomic_DNA"/>
</dbReference>
<keyword evidence="3" id="KW-1185">Reference proteome</keyword>
<dbReference type="OrthoDB" id="2922289at2759"/>
<feature type="compositionally biased region" description="Polar residues" evidence="1">
    <location>
        <begin position="725"/>
        <end position="737"/>
    </location>
</feature>
<sequence>MPTVTSSRALVPIGRRIRNAPEDSDASKAIVLRRKQQGETEDLSKALIIRPSDDGKDDRQALVLYRRRGAQEMLRQLVGWHKSSALLPPFRLQELIRIADSQFMASLRELQNLQDPLYFFDDIMETIEHTREYVLFKEHGGNDPLQNPQFVTSTIAIRIHNAYFRTAAWKYVRDHAKLLKDDLGLDDTNVFAQLKANGGIAATYLGIHEMLKHLEASSQKELGLLAASTKHYMQHVKEGPNGLVWDYAGGIKLHKSLVDTIIIEMVFPQARYELSILMLCLRDAIALGGDKKTDRFDQEVFDAIGDLSVVLQLLDMMETPISGAEAKSWRAEQTTNITDAFTGIFKSSVSAASHVAGIAQYVVPLTKTKTPATLEKLWDTINQTYVSRTGMDIDILWGLEDSMNPEPQWSAWALTSTRTGDEQADKDRRALVRKIRPRPYTEERKKRLAIANEPAAGDDEPPLLISDSEEEYTDDEEFSEEDEWSEDEAEPGEDEQNYWDTLVKNYQENEKAQASKERAKSPEAKGNPFKTLFRSLKGRFLGKDPVLSVEPQPTQPDFEDDDDEHDGETGKKKKKKKPKKKAGGAAGDDDLPGLLPAYPYKNAPPDLPALIPLSVANERLKAKQAQAPASKVEVQKPNVMLEELDDPEANKPEGSGGKKKKKKKKKAKKAGETEQPDEEDEEEAPRPATPPPAAAPAPTTSPSSAKSPKAKNPKSPLKSGGAAASMSSLYTPQPETAQSGLSYVKAEGISVKNKQKSRPDSKFDKLGSFMSRTFGRRREEEEEAAVPVEEQGKSGVAERLVSYMKSVKARAIPAWSKILNIDESKGQGGLSWHEFVKAMTDLGFEYDESSAGSRVRFDPPDRKDSSYTVHKPHPDPWLHPKRVKDIARDLKKLYGFDESMLTGLQGTA</sequence>
<feature type="compositionally biased region" description="Basic residues" evidence="1">
    <location>
        <begin position="571"/>
        <end position="582"/>
    </location>
</feature>
<comment type="caution">
    <text evidence="2">The sequence shown here is derived from an EMBL/GenBank/DDBJ whole genome shotgun (WGS) entry which is preliminary data.</text>
</comment>
<dbReference type="Proteomes" id="UP000027456">
    <property type="component" value="Unassembled WGS sequence"/>
</dbReference>
<dbReference type="Pfam" id="PF07927">
    <property type="entry name" value="HicA_toxin"/>
    <property type="match status" value="1"/>
</dbReference>
<dbReference type="AlphaFoldDB" id="A0A074RYP4"/>
<accession>A0A074RYP4</accession>
<dbReference type="GO" id="GO:0003729">
    <property type="term" value="F:mRNA binding"/>
    <property type="evidence" value="ECO:0007669"/>
    <property type="project" value="InterPro"/>
</dbReference>
<feature type="compositionally biased region" description="Low complexity" evidence="1">
    <location>
        <begin position="696"/>
        <end position="707"/>
    </location>
</feature>
<proteinExistence type="predicted"/>
<dbReference type="STRING" id="1423351.A0A074RYP4"/>
<evidence type="ECO:0000313" key="3">
    <source>
        <dbReference type="Proteomes" id="UP000027456"/>
    </source>
</evidence>
<feature type="compositionally biased region" description="Basic residues" evidence="1">
    <location>
        <begin position="657"/>
        <end position="668"/>
    </location>
</feature>
<dbReference type="PANTHER" id="PTHR40788:SF1">
    <property type="entry name" value="IPA PROTEIN"/>
    <property type="match status" value="1"/>
</dbReference>
<feature type="region of interest" description="Disordered" evidence="1">
    <location>
        <begin position="774"/>
        <end position="793"/>
    </location>
</feature>
<dbReference type="HOGENOM" id="CLU_017200_0_0_1"/>
<name>A0A074RYP4_9AGAM</name>
<feature type="compositionally biased region" description="Acidic residues" evidence="1">
    <location>
        <begin position="456"/>
        <end position="497"/>
    </location>
</feature>
<feature type="compositionally biased region" description="Acidic residues" evidence="1">
    <location>
        <begin position="557"/>
        <end position="566"/>
    </location>
</feature>
<feature type="compositionally biased region" description="Basic and acidic residues" evidence="1">
    <location>
        <begin position="507"/>
        <end position="523"/>
    </location>
</feature>
<feature type="compositionally biased region" description="Basic and acidic residues" evidence="1">
    <location>
        <begin position="855"/>
        <end position="865"/>
    </location>
</feature>